<feature type="coiled-coil region" evidence="1">
    <location>
        <begin position="577"/>
        <end position="611"/>
    </location>
</feature>
<dbReference type="InterPro" id="IPR027417">
    <property type="entry name" value="P-loop_NTPase"/>
</dbReference>
<proteinExistence type="predicted"/>
<reference evidence="3 4" key="1">
    <citation type="submission" date="2018-11" db="EMBL/GenBank/DDBJ databases">
        <authorList>
            <person name="Li F."/>
        </authorList>
    </citation>
    <scope>NUCLEOTIDE SEQUENCE [LARGE SCALE GENOMIC DNA]</scope>
    <source>
        <strain evidence="3 4">YS17T</strain>
    </source>
</reference>
<sequence>MRVLRMVLENFRGIDGPREIVFAERGVTLVEGPNEAGKSSIAEALRLVRDFKASSQAADVRAVRPTHVQADPRVEVELRTGPYHLVYAKTFGRKGTTQLTVHTPTAESHTGDAAHDRASAIFAETVDAELWRALHLVQGQPLDQPVLADLEPLHLALAERDAGEGAEVHADLLARVEAEYLTYFTATGRPTGEYARLRESLDTAIEQERQARAEVESVMRLVERHERLRLRRDDLDGELADQRKEAQNLRDRSDALDQLRDECREARQVAHGAEQSALAARRAQQRRAELLEEFAAAQEALALAEQTADIARGELAKLESAPMPDDPDGAIDQAREALDDAAARLDAARAESEWRRAHERLERAHEAVRQLNEASESLASHTVTADVLTALVDAHTAWRTAEARSLTGAPQILVERLGETVPVLDGVAMEGDTAQIAALRPTVVELPDGVRITVSPDAQIAERADDAEAAQQDYRRLLAQAGVTDLDDARERAARRDEARRQVDAAAAALRAVLDGATEAELAAEVAALSQRRTQVDDVPETAEARAGYEVAKQRYEQVVRDSQLARQERARRAALAQALRERVASADADVVQARARCERAALVLEAARAEASDEEVEAGLARADEAHAQALATVEALDRDLREHGADQIAADLATAEEVLGSTERRAQQLAEELVGVDAQLELLGRDGLQDAANRAAEKVADLERRWASLDARARAARRLHQTLSDHAQKARQRYVRPFREAIVDLGRTVFGEGFDVEISDELAIVSRTLDGRTVPFGSLSGGAREQLGVLGRIATARLVSEESGAPVVLDDALGYADPIRRQRMMATLHRVAREGATQIIVLTCEPGRFDRLAPDAYVRLEA</sequence>
<dbReference type="SUPFAM" id="SSF52540">
    <property type="entry name" value="P-loop containing nucleoside triphosphate hydrolases"/>
    <property type="match status" value="1"/>
</dbReference>
<dbReference type="AlphaFoldDB" id="A0A3N6XYR0"/>
<dbReference type="InterPro" id="IPR038729">
    <property type="entry name" value="Rad50/SbcC_AAA"/>
</dbReference>
<feature type="coiled-coil region" evidence="1">
    <location>
        <begin position="194"/>
        <end position="351"/>
    </location>
</feature>
<evidence type="ECO:0000313" key="4">
    <source>
        <dbReference type="Proteomes" id="UP000275225"/>
    </source>
</evidence>
<evidence type="ECO:0000256" key="1">
    <source>
        <dbReference type="SAM" id="Coils"/>
    </source>
</evidence>
<keyword evidence="1" id="KW-0175">Coiled coil</keyword>
<accession>A0A3N6XYR0</accession>
<dbReference type="PANTHER" id="PTHR41259">
    <property type="entry name" value="DOUBLE-STRAND BREAK REPAIR RAD50 ATPASE, PUTATIVE-RELATED"/>
    <property type="match status" value="1"/>
</dbReference>
<organism evidence="3 4">
    <name type="scientific">Aeromicrobium camelliae</name>
    <dbReference type="NCBI Taxonomy" id="1538144"/>
    <lineage>
        <taxon>Bacteria</taxon>
        <taxon>Bacillati</taxon>
        <taxon>Actinomycetota</taxon>
        <taxon>Actinomycetes</taxon>
        <taxon>Propionibacteriales</taxon>
        <taxon>Nocardioidaceae</taxon>
        <taxon>Aeromicrobium</taxon>
    </lineage>
</organism>
<gene>
    <name evidence="3" type="ORF">EHW97_11615</name>
</gene>
<evidence type="ECO:0000313" key="3">
    <source>
        <dbReference type="EMBL" id="RQN02864.1"/>
    </source>
</evidence>
<dbReference type="Gene3D" id="3.40.50.300">
    <property type="entry name" value="P-loop containing nucleotide triphosphate hydrolases"/>
    <property type="match status" value="2"/>
</dbReference>
<feature type="coiled-coil region" evidence="1">
    <location>
        <begin position="654"/>
        <end position="707"/>
    </location>
</feature>
<dbReference type="GO" id="GO:0006302">
    <property type="term" value="P:double-strand break repair"/>
    <property type="evidence" value="ECO:0007669"/>
    <property type="project" value="InterPro"/>
</dbReference>
<keyword evidence="4" id="KW-1185">Reference proteome</keyword>
<protein>
    <recommendedName>
        <fullName evidence="2">Rad50/SbcC-type AAA domain-containing protein</fullName>
    </recommendedName>
</protein>
<dbReference type="GO" id="GO:0016887">
    <property type="term" value="F:ATP hydrolysis activity"/>
    <property type="evidence" value="ECO:0007669"/>
    <property type="project" value="InterPro"/>
</dbReference>
<name>A0A3N6XYR0_9ACTN</name>
<dbReference type="EMBL" id="RQJX01000016">
    <property type="protein sequence ID" value="RQN02864.1"/>
    <property type="molecule type" value="Genomic_DNA"/>
</dbReference>
<dbReference type="Proteomes" id="UP000275225">
    <property type="component" value="Unassembled WGS sequence"/>
</dbReference>
<evidence type="ECO:0000259" key="2">
    <source>
        <dbReference type="Pfam" id="PF13476"/>
    </source>
</evidence>
<feature type="domain" description="Rad50/SbcC-type AAA" evidence="2">
    <location>
        <begin position="5"/>
        <end position="48"/>
    </location>
</feature>
<dbReference type="PANTHER" id="PTHR41259:SF1">
    <property type="entry name" value="DOUBLE-STRAND BREAK REPAIR RAD50 ATPASE, PUTATIVE-RELATED"/>
    <property type="match status" value="1"/>
</dbReference>
<dbReference type="OrthoDB" id="3177877at2"/>
<dbReference type="Pfam" id="PF13476">
    <property type="entry name" value="AAA_23"/>
    <property type="match status" value="1"/>
</dbReference>
<comment type="caution">
    <text evidence="3">The sequence shown here is derived from an EMBL/GenBank/DDBJ whole genome shotgun (WGS) entry which is preliminary data.</text>
</comment>